<comment type="catalytic activity">
    <reaction evidence="5">
        <text>N,N-dimethyl-1,4-phenylenediamine + anthranilate + 2 NAD(+) = 2-(4-dimethylaminophenyl)diazenylbenzoate + 2 NADH + 2 H(+)</text>
        <dbReference type="Rhea" id="RHEA:55872"/>
        <dbReference type="ChEBI" id="CHEBI:15378"/>
        <dbReference type="ChEBI" id="CHEBI:15783"/>
        <dbReference type="ChEBI" id="CHEBI:16567"/>
        <dbReference type="ChEBI" id="CHEBI:57540"/>
        <dbReference type="ChEBI" id="CHEBI:57945"/>
        <dbReference type="ChEBI" id="CHEBI:71579"/>
        <dbReference type="EC" id="1.7.1.17"/>
    </reaction>
    <physiologicalReaction direction="right-to-left" evidence="5">
        <dbReference type="Rhea" id="RHEA:55874"/>
    </physiologicalReaction>
</comment>
<feature type="domain" description="Flavodoxin-like fold" evidence="7">
    <location>
        <begin position="5"/>
        <end position="199"/>
    </location>
</feature>
<comment type="caution">
    <text evidence="6">Lacks conserved residue(s) required for the propagation of feature annotation.</text>
</comment>
<accession>A0A845AYB3</accession>
<dbReference type="InterPro" id="IPR029039">
    <property type="entry name" value="Flavoprotein-like_sf"/>
</dbReference>
<dbReference type="GO" id="GO:0016655">
    <property type="term" value="F:oxidoreductase activity, acting on NAD(P)H, quinone or similar compound as acceptor"/>
    <property type="evidence" value="ECO:0007669"/>
    <property type="project" value="InterPro"/>
</dbReference>
<gene>
    <name evidence="6" type="primary">azoR</name>
    <name evidence="8" type="ORF">GRI65_00165</name>
</gene>
<comment type="function">
    <text evidence="6">Quinone reductase that provides resistance to thiol-specific stress caused by electrophilic quinones.</text>
</comment>
<evidence type="ECO:0000256" key="2">
    <source>
        <dbReference type="ARBA" id="ARBA00022643"/>
    </source>
</evidence>
<feature type="binding site" evidence="6">
    <location>
        <begin position="18"/>
        <end position="20"/>
    </location>
    <ligand>
        <name>FMN</name>
        <dbReference type="ChEBI" id="CHEBI:58210"/>
    </ligand>
</feature>
<evidence type="ECO:0000256" key="4">
    <source>
        <dbReference type="ARBA" id="ARBA00023027"/>
    </source>
</evidence>
<evidence type="ECO:0000313" key="9">
    <source>
        <dbReference type="Proteomes" id="UP000431922"/>
    </source>
</evidence>
<dbReference type="Gene3D" id="3.40.50.360">
    <property type="match status" value="1"/>
</dbReference>
<dbReference type="PANTHER" id="PTHR43741">
    <property type="entry name" value="FMN-DEPENDENT NADH-AZOREDUCTASE 1"/>
    <property type="match status" value="1"/>
</dbReference>
<evidence type="ECO:0000313" key="8">
    <source>
        <dbReference type="EMBL" id="MXP42864.1"/>
    </source>
</evidence>
<dbReference type="Pfam" id="PF02525">
    <property type="entry name" value="Flavodoxin_2"/>
    <property type="match status" value="1"/>
</dbReference>
<dbReference type="AlphaFoldDB" id="A0A845AYB3"/>
<sequence length="211" mass="23328">MTRARLLHIDASPRAERSRSRAVADTFLEAMAERGDAPHVERLDVWTAKLPNLGGGMIEGRYNLIAGEPVPPQLAAAWADVRQHVDYFLSFDAFLITTPMWNFGLPYSLKHFIDVVTQPGMAFSNDREGNVTGRAAGKKAMVIAASAMPIVPGGELEHFDFQLRYLESWLGFIGVTDIHTLRVAPTYGPDKTVSRAMDLANKRARAMAVNF</sequence>
<dbReference type="InterPro" id="IPR023048">
    <property type="entry name" value="NADH:quinone_OxRdtase_FMN_depd"/>
</dbReference>
<evidence type="ECO:0000256" key="6">
    <source>
        <dbReference type="HAMAP-Rule" id="MF_01216"/>
    </source>
</evidence>
<dbReference type="RefSeq" id="WP_160754529.1">
    <property type="nucleotide sequence ID" value="NZ_WTYL01000001.1"/>
</dbReference>
<comment type="subunit">
    <text evidence="6">Homodimer.</text>
</comment>
<dbReference type="HAMAP" id="MF_01216">
    <property type="entry name" value="Azoreductase_type1"/>
    <property type="match status" value="1"/>
</dbReference>
<dbReference type="OrthoDB" id="9787136at2"/>
<keyword evidence="9" id="KW-1185">Reference proteome</keyword>
<evidence type="ECO:0000259" key="7">
    <source>
        <dbReference type="Pfam" id="PF02525"/>
    </source>
</evidence>
<dbReference type="EC" id="1.7.1.17" evidence="6"/>
<evidence type="ECO:0000256" key="3">
    <source>
        <dbReference type="ARBA" id="ARBA00023002"/>
    </source>
</evidence>
<comment type="function">
    <text evidence="6">Also exhibits azoreductase activity. Catalyzes the reductive cleavage of the azo bond in aromatic azo compounds to the corresponding amines.</text>
</comment>
<name>A0A845AYB3_9SPHN</name>
<dbReference type="Proteomes" id="UP000431922">
    <property type="component" value="Unassembled WGS sequence"/>
</dbReference>
<evidence type="ECO:0000256" key="5">
    <source>
        <dbReference type="ARBA" id="ARBA00048542"/>
    </source>
</evidence>
<comment type="caution">
    <text evidence="8">The sequence shown here is derived from an EMBL/GenBank/DDBJ whole genome shotgun (WGS) entry which is preliminary data.</text>
</comment>
<comment type="catalytic activity">
    <reaction evidence="6">
        <text>2 a quinone + NADH + H(+) = 2 a 1,4-benzosemiquinone + NAD(+)</text>
        <dbReference type="Rhea" id="RHEA:65952"/>
        <dbReference type="ChEBI" id="CHEBI:15378"/>
        <dbReference type="ChEBI" id="CHEBI:57540"/>
        <dbReference type="ChEBI" id="CHEBI:57945"/>
        <dbReference type="ChEBI" id="CHEBI:132124"/>
        <dbReference type="ChEBI" id="CHEBI:134225"/>
    </reaction>
</comment>
<evidence type="ECO:0000256" key="1">
    <source>
        <dbReference type="ARBA" id="ARBA00022630"/>
    </source>
</evidence>
<comment type="similarity">
    <text evidence="6">Belongs to the azoreductase type 1 family.</text>
</comment>
<keyword evidence="4 6" id="KW-0520">NAD</keyword>
<dbReference type="PANTHER" id="PTHR43741:SF4">
    <property type="entry name" value="FMN-DEPENDENT NADH:QUINONE OXIDOREDUCTASE"/>
    <property type="match status" value="1"/>
</dbReference>
<protein>
    <recommendedName>
        <fullName evidence="6">FMN dependent NADH:quinone oxidoreductase</fullName>
        <ecNumber evidence="6">1.6.5.-</ecNumber>
    </recommendedName>
    <alternativeName>
        <fullName evidence="6">Azo-dye reductase</fullName>
    </alternativeName>
    <alternativeName>
        <fullName evidence="6">FMN-dependent NADH-azo compound oxidoreductase</fullName>
    </alternativeName>
    <alternativeName>
        <fullName evidence="6">FMN-dependent NADH-azoreductase</fullName>
        <ecNumber evidence="6">1.7.1.17</ecNumber>
    </alternativeName>
</protein>
<proteinExistence type="inferred from homology"/>
<dbReference type="SUPFAM" id="SSF52218">
    <property type="entry name" value="Flavoproteins"/>
    <property type="match status" value="1"/>
</dbReference>
<comment type="cofactor">
    <cofactor evidence="6">
        <name>FMN</name>
        <dbReference type="ChEBI" id="CHEBI:58210"/>
    </cofactor>
    <text evidence="6">Binds 1 FMN per subunit.</text>
</comment>
<feature type="binding site" evidence="6">
    <location>
        <position position="12"/>
    </location>
    <ligand>
        <name>FMN</name>
        <dbReference type="ChEBI" id="CHEBI:58210"/>
    </ligand>
</feature>
<organism evidence="8 9">
    <name type="scientific">Allopontixanthobacter sediminis</name>
    <dbReference type="NCBI Taxonomy" id="1689985"/>
    <lineage>
        <taxon>Bacteria</taxon>
        <taxon>Pseudomonadati</taxon>
        <taxon>Pseudomonadota</taxon>
        <taxon>Alphaproteobacteria</taxon>
        <taxon>Sphingomonadales</taxon>
        <taxon>Erythrobacteraceae</taxon>
        <taxon>Allopontixanthobacter</taxon>
    </lineage>
</organism>
<keyword evidence="1 6" id="KW-0285">Flavoprotein</keyword>
<keyword evidence="3 6" id="KW-0560">Oxidoreductase</keyword>
<dbReference type="InterPro" id="IPR050104">
    <property type="entry name" value="FMN-dep_NADH:Q_OxRdtase_AzoR1"/>
</dbReference>
<dbReference type="GO" id="GO:0009055">
    <property type="term" value="F:electron transfer activity"/>
    <property type="evidence" value="ECO:0007669"/>
    <property type="project" value="UniProtKB-UniRule"/>
</dbReference>
<dbReference type="EMBL" id="WTYL01000001">
    <property type="protein sequence ID" value="MXP42864.1"/>
    <property type="molecule type" value="Genomic_DNA"/>
</dbReference>
<keyword evidence="2 6" id="KW-0288">FMN</keyword>
<feature type="binding site" evidence="6">
    <location>
        <begin position="100"/>
        <end position="103"/>
    </location>
    <ligand>
        <name>FMN</name>
        <dbReference type="ChEBI" id="CHEBI:58210"/>
    </ligand>
</feature>
<reference evidence="8 9" key="1">
    <citation type="submission" date="2019-12" db="EMBL/GenBank/DDBJ databases">
        <title>Genomic-based taxomic classification of the family Erythrobacteraceae.</title>
        <authorList>
            <person name="Xu L."/>
        </authorList>
    </citation>
    <scope>NUCLEOTIDE SEQUENCE [LARGE SCALE GENOMIC DNA]</scope>
    <source>
        <strain evidence="8 9">KCTC 42453</strain>
    </source>
</reference>
<dbReference type="EC" id="1.6.5.-" evidence="6"/>
<dbReference type="GO" id="GO:0016652">
    <property type="term" value="F:oxidoreductase activity, acting on NAD(P)H as acceptor"/>
    <property type="evidence" value="ECO:0007669"/>
    <property type="project" value="UniProtKB-UniRule"/>
</dbReference>
<dbReference type="InterPro" id="IPR003680">
    <property type="entry name" value="Flavodoxin_fold"/>
</dbReference>
<dbReference type="GO" id="GO:0010181">
    <property type="term" value="F:FMN binding"/>
    <property type="evidence" value="ECO:0007669"/>
    <property type="project" value="UniProtKB-UniRule"/>
</dbReference>